<evidence type="ECO:0000256" key="2">
    <source>
        <dbReference type="ARBA" id="ARBA00022801"/>
    </source>
</evidence>
<dbReference type="GO" id="GO:0016787">
    <property type="term" value="F:hydrolase activity"/>
    <property type="evidence" value="ECO:0007669"/>
    <property type="project" value="UniProtKB-KW"/>
</dbReference>
<dbReference type="PANTHER" id="PTHR12486:SF5">
    <property type="entry name" value="ADENOSINE 5'-MONOPHOSPHORAMIDASE HINT3"/>
    <property type="match status" value="1"/>
</dbReference>
<dbReference type="Gene3D" id="3.30.428.10">
    <property type="entry name" value="HIT-like"/>
    <property type="match status" value="1"/>
</dbReference>
<dbReference type="OrthoDB" id="1915375at2759"/>
<dbReference type="AlphaFoldDB" id="A0A8H3QV46"/>
<dbReference type="SUPFAM" id="SSF54197">
    <property type="entry name" value="HIT-like"/>
    <property type="match status" value="1"/>
</dbReference>
<evidence type="ECO:0000313" key="3">
    <source>
        <dbReference type="EMBL" id="GES90349.1"/>
    </source>
</evidence>
<sequence length="126" mass="14645">MGFFSCFTKDVKDTTQDCVFCDLTDEKIVYKDERIVAFHDINPAAKIHLLIIPRNHIDSVNSLTLNDISLLKHMIDTGDRLLYEFGFQLPQRRNRFIGVKYMELMPWYSSGEKILKSLSLLNRSVS</sequence>
<comment type="caution">
    <text evidence="3">The sequence shown here is derived from an EMBL/GenBank/DDBJ whole genome shotgun (WGS) entry which is preliminary data.</text>
</comment>
<protein>
    <submittedName>
        <fullName evidence="3">Histidine triad nucleotide-binding protein</fullName>
    </submittedName>
</protein>
<dbReference type="GO" id="GO:0000166">
    <property type="term" value="F:nucleotide binding"/>
    <property type="evidence" value="ECO:0007669"/>
    <property type="project" value="UniProtKB-KW"/>
</dbReference>
<dbReference type="EMBL" id="BLAL01000194">
    <property type="protein sequence ID" value="GES90349.1"/>
    <property type="molecule type" value="Genomic_DNA"/>
</dbReference>
<gene>
    <name evidence="3" type="ORF">RCL2_001720100</name>
</gene>
<keyword evidence="2" id="KW-0378">Hydrolase</keyword>
<dbReference type="InterPro" id="IPR036265">
    <property type="entry name" value="HIT-like_sf"/>
</dbReference>
<evidence type="ECO:0000313" key="4">
    <source>
        <dbReference type="Proteomes" id="UP000615446"/>
    </source>
</evidence>
<name>A0A8H3QV46_9GLOM</name>
<proteinExistence type="predicted"/>
<organism evidence="3 4">
    <name type="scientific">Rhizophagus clarus</name>
    <dbReference type="NCBI Taxonomy" id="94130"/>
    <lineage>
        <taxon>Eukaryota</taxon>
        <taxon>Fungi</taxon>
        <taxon>Fungi incertae sedis</taxon>
        <taxon>Mucoromycota</taxon>
        <taxon>Glomeromycotina</taxon>
        <taxon>Glomeromycetes</taxon>
        <taxon>Glomerales</taxon>
        <taxon>Glomeraceae</taxon>
        <taxon>Rhizophagus</taxon>
    </lineage>
</organism>
<keyword evidence="1" id="KW-0547">Nucleotide-binding</keyword>
<reference evidence="3" key="1">
    <citation type="submission" date="2019-10" db="EMBL/GenBank/DDBJ databases">
        <title>Conservation and host-specific expression of non-tandemly repeated heterogenous ribosome RNA gene in arbuscular mycorrhizal fungi.</title>
        <authorList>
            <person name="Maeda T."/>
            <person name="Kobayashi Y."/>
            <person name="Nakagawa T."/>
            <person name="Ezawa T."/>
            <person name="Yamaguchi K."/>
            <person name="Bino T."/>
            <person name="Nishimoto Y."/>
            <person name="Shigenobu S."/>
            <person name="Kawaguchi M."/>
        </authorList>
    </citation>
    <scope>NUCLEOTIDE SEQUENCE</scope>
    <source>
        <strain evidence="3">HR1</strain>
    </source>
</reference>
<dbReference type="Pfam" id="PF11969">
    <property type="entry name" value="DcpS_C"/>
    <property type="match status" value="1"/>
</dbReference>
<accession>A0A8H3QV46</accession>
<dbReference type="PANTHER" id="PTHR12486">
    <property type="entry name" value="APRATAXIN-RELATED"/>
    <property type="match status" value="1"/>
</dbReference>
<evidence type="ECO:0000256" key="1">
    <source>
        <dbReference type="ARBA" id="ARBA00022741"/>
    </source>
</evidence>
<dbReference type="Proteomes" id="UP000615446">
    <property type="component" value="Unassembled WGS sequence"/>
</dbReference>